<dbReference type="PROSITE" id="PS50157">
    <property type="entry name" value="ZINC_FINGER_C2H2_2"/>
    <property type="match status" value="1"/>
</dbReference>
<dbReference type="InterPro" id="IPR001138">
    <property type="entry name" value="Zn2Cys6_DnaBD"/>
</dbReference>
<dbReference type="PROSITE" id="PS00463">
    <property type="entry name" value="ZN2_CY6_FUNGAL_1"/>
    <property type="match status" value="1"/>
</dbReference>
<dbReference type="Gene3D" id="4.10.240.10">
    <property type="entry name" value="Zn(2)-C6 fungal-type DNA-binding domain"/>
    <property type="match status" value="1"/>
</dbReference>
<protein>
    <submittedName>
        <fullName evidence="7">Lipoate-protein ligase A</fullName>
    </submittedName>
</protein>
<feature type="region of interest" description="Disordered" evidence="4">
    <location>
        <begin position="184"/>
        <end position="205"/>
    </location>
</feature>
<feature type="compositionally biased region" description="Polar residues" evidence="4">
    <location>
        <begin position="27"/>
        <end position="58"/>
    </location>
</feature>
<dbReference type="InterPro" id="IPR013087">
    <property type="entry name" value="Znf_C2H2_type"/>
</dbReference>
<comment type="caution">
    <text evidence="7">The sequence shown here is derived from an EMBL/GenBank/DDBJ whole genome shotgun (WGS) entry which is preliminary data.</text>
</comment>
<evidence type="ECO:0000313" key="8">
    <source>
        <dbReference type="Proteomes" id="UP001163105"/>
    </source>
</evidence>
<dbReference type="EMBL" id="JAQHRD010000006">
    <property type="protein sequence ID" value="KAJ6439451.1"/>
    <property type="molecule type" value="Genomic_DNA"/>
</dbReference>
<dbReference type="InterPro" id="IPR036864">
    <property type="entry name" value="Zn2-C6_fun-type_DNA-bd_sf"/>
</dbReference>
<dbReference type="GO" id="GO:0045944">
    <property type="term" value="P:positive regulation of transcription by RNA polymerase II"/>
    <property type="evidence" value="ECO:0007669"/>
    <property type="project" value="TreeGrafter"/>
</dbReference>
<dbReference type="GO" id="GO:0005634">
    <property type="term" value="C:nucleus"/>
    <property type="evidence" value="ECO:0007669"/>
    <property type="project" value="UniProtKB-SubCell"/>
</dbReference>
<keyword evidence="7" id="KW-0436">Ligase</keyword>
<organism evidence="7 8">
    <name type="scientific">Purpureocillium lavendulum</name>
    <dbReference type="NCBI Taxonomy" id="1247861"/>
    <lineage>
        <taxon>Eukaryota</taxon>
        <taxon>Fungi</taxon>
        <taxon>Dikarya</taxon>
        <taxon>Ascomycota</taxon>
        <taxon>Pezizomycotina</taxon>
        <taxon>Sordariomycetes</taxon>
        <taxon>Hypocreomycetidae</taxon>
        <taxon>Hypocreales</taxon>
        <taxon>Ophiocordycipitaceae</taxon>
        <taxon>Purpureocillium</taxon>
    </lineage>
</organism>
<dbReference type="Pfam" id="PF25438">
    <property type="entry name" value="DUF7896"/>
    <property type="match status" value="1"/>
</dbReference>
<keyword evidence="3" id="KW-0863">Zinc-finger</keyword>
<keyword evidence="3" id="KW-0862">Zinc</keyword>
<reference evidence="7" key="1">
    <citation type="submission" date="2023-01" db="EMBL/GenBank/DDBJ databases">
        <title>The growth and conidiation of Purpureocillium lavendulum are regulated by nitrogen source and histone H3K14 acetylation.</title>
        <authorList>
            <person name="Tang P."/>
            <person name="Han J."/>
            <person name="Zhang C."/>
            <person name="Tang P."/>
            <person name="Qi F."/>
            <person name="Zhang K."/>
            <person name="Liang L."/>
        </authorList>
    </citation>
    <scope>NUCLEOTIDE SEQUENCE</scope>
    <source>
        <strain evidence="7">YMF1.00683</strain>
    </source>
</reference>
<proteinExistence type="predicted"/>
<dbReference type="InterPro" id="IPR057218">
    <property type="entry name" value="DUF7896"/>
</dbReference>
<name>A0AB34FM35_9HYPO</name>
<dbReference type="PANTHER" id="PTHR37534:SF49">
    <property type="entry name" value="LYSINE BIOSYNTHESIS REGULATORY PROTEIN LYS14"/>
    <property type="match status" value="1"/>
</dbReference>
<dbReference type="PROSITE" id="PS50048">
    <property type="entry name" value="ZN2_CY6_FUNGAL_2"/>
    <property type="match status" value="1"/>
</dbReference>
<dbReference type="CDD" id="cd00067">
    <property type="entry name" value="GAL4"/>
    <property type="match status" value="1"/>
</dbReference>
<feature type="region of interest" description="Disordered" evidence="4">
    <location>
        <begin position="26"/>
        <end position="58"/>
    </location>
</feature>
<dbReference type="Proteomes" id="UP001163105">
    <property type="component" value="Unassembled WGS sequence"/>
</dbReference>
<keyword evidence="8" id="KW-1185">Reference proteome</keyword>
<evidence type="ECO:0000256" key="4">
    <source>
        <dbReference type="SAM" id="MobiDB-lite"/>
    </source>
</evidence>
<sequence length="884" mass="97616">MGSSRITRPPSLTTYEPFFYNVGPDSASAQGHVQHQQYPRVNDPSANRNSGRSDSQVHLESPTKFYLSSFNGAYLGSGITDSFGALSDQSNDIPSPWSGVGNAKVFCDECSDCPDGFRGDHELRRHKNSKHAGFVTKYVCRDPATVGLSSSISPVNPISGCRACSKGRRYGAYYNAAAHLRRAHFKPKPRRGKKDASKDKTGVKGGCDWPPMSELKLWYEEVREATDKSTTEEGTEEDAEIAGAELHSMDIATEFGDGDWTSPCLLLEGEMDIPSSSYIRDPSKPPSRRRSHHGCQRCRRHKTRCDEARPRCGACSVARGRPECVFSVTLKWETDYALVGRAFGRAGVWSKQRIGHGVAAANAGAAAHLDDTPGRQLEARPTQCVGSRSLVRVEPYSFLNCFVQDFEDGMGVYGTAGDDAASSTTGVSSPVPTMASHETSALTRYLDDPLLSNMQLADPHLVSYYIYRLCPLTVPCASHTPRSPFSALLVPFALSSPSPSTLDALLGLAASHRARSDPSYQHVAIAYYRRTVRALRALLGADPPAPARLVADDPEVMALVMLLCQHELIRDGGGGWIVHLRGARDLIRLRKQHQQRRGLEQGTVCEESGALRRRRSRRGDHPWEHIAAFAERFFAFYDVMGRTACGEEPMFGSEYWSVEDDAVDPWMGCSPRMVNIISAVTELSWSLRRASPSSRAARLQDTEAQRERLEALLAESHASEQPECRQDDAMGRCVELKRLTVELYIQAALTDSTPCTPAVRHRVRRILRLVADLLSRHIRAGLTWPLFMAACQLAPAEDLEWAAEEERSGVVVPRFARPFILYALDQLSDTLSSVAHTRRTIEKVWQAREEAGMKAVVVGASSDEEAFNDWAFFVAPLCHNISVV</sequence>
<evidence type="ECO:0000256" key="3">
    <source>
        <dbReference type="PROSITE-ProRule" id="PRU00042"/>
    </source>
</evidence>
<dbReference type="GO" id="GO:0000981">
    <property type="term" value="F:DNA-binding transcription factor activity, RNA polymerase II-specific"/>
    <property type="evidence" value="ECO:0007669"/>
    <property type="project" value="InterPro"/>
</dbReference>
<feature type="compositionally biased region" description="Basic residues" evidence="4">
    <location>
        <begin position="184"/>
        <end position="193"/>
    </location>
</feature>
<feature type="domain" description="Zn(2)-C6 fungal-type" evidence="5">
    <location>
        <begin position="294"/>
        <end position="326"/>
    </location>
</feature>
<dbReference type="InterPro" id="IPR021858">
    <property type="entry name" value="Fun_TF"/>
</dbReference>
<dbReference type="GO" id="GO:0008270">
    <property type="term" value="F:zinc ion binding"/>
    <property type="evidence" value="ECO:0007669"/>
    <property type="project" value="UniProtKB-KW"/>
</dbReference>
<keyword evidence="2" id="KW-0539">Nucleus</keyword>
<accession>A0AB34FM35</accession>
<evidence type="ECO:0000256" key="1">
    <source>
        <dbReference type="ARBA" id="ARBA00004123"/>
    </source>
</evidence>
<dbReference type="PROSITE" id="PS00028">
    <property type="entry name" value="ZINC_FINGER_C2H2_1"/>
    <property type="match status" value="1"/>
</dbReference>
<keyword evidence="3" id="KW-0479">Metal-binding</keyword>
<dbReference type="AlphaFoldDB" id="A0AB34FM35"/>
<evidence type="ECO:0000313" key="7">
    <source>
        <dbReference type="EMBL" id="KAJ6439451.1"/>
    </source>
</evidence>
<evidence type="ECO:0000256" key="2">
    <source>
        <dbReference type="ARBA" id="ARBA00023242"/>
    </source>
</evidence>
<evidence type="ECO:0000259" key="6">
    <source>
        <dbReference type="PROSITE" id="PS50157"/>
    </source>
</evidence>
<gene>
    <name evidence="7" type="ORF">O9K51_07336</name>
</gene>
<comment type="subcellular location">
    <subcellularLocation>
        <location evidence="1">Nucleus</location>
    </subcellularLocation>
</comment>
<feature type="domain" description="C2H2-type" evidence="6">
    <location>
        <begin position="108"/>
        <end position="133"/>
    </location>
</feature>
<dbReference type="PANTHER" id="PTHR37534">
    <property type="entry name" value="TRANSCRIPTIONAL ACTIVATOR PROTEIN UGA3"/>
    <property type="match status" value="1"/>
</dbReference>
<dbReference type="Pfam" id="PF11951">
    <property type="entry name" value="Fungal_trans_2"/>
    <property type="match status" value="1"/>
</dbReference>
<dbReference type="SMART" id="SM00066">
    <property type="entry name" value="GAL4"/>
    <property type="match status" value="1"/>
</dbReference>
<dbReference type="SUPFAM" id="SSF57701">
    <property type="entry name" value="Zn2/Cys6 DNA-binding domain"/>
    <property type="match status" value="1"/>
</dbReference>
<dbReference type="GO" id="GO:0016874">
    <property type="term" value="F:ligase activity"/>
    <property type="evidence" value="ECO:0007669"/>
    <property type="project" value="UniProtKB-KW"/>
</dbReference>
<dbReference type="Pfam" id="PF00172">
    <property type="entry name" value="Zn_clus"/>
    <property type="match status" value="1"/>
</dbReference>
<dbReference type="GO" id="GO:0000976">
    <property type="term" value="F:transcription cis-regulatory region binding"/>
    <property type="evidence" value="ECO:0007669"/>
    <property type="project" value="TreeGrafter"/>
</dbReference>
<evidence type="ECO:0000259" key="5">
    <source>
        <dbReference type="PROSITE" id="PS50048"/>
    </source>
</evidence>